<accession>A0A1I0AVE1</accession>
<gene>
    <name evidence="2" type="ORF">SAMN05216326_10873</name>
</gene>
<proteinExistence type="predicted"/>
<dbReference type="InterPro" id="IPR011723">
    <property type="entry name" value="Znf/thioredoxin_put"/>
</dbReference>
<evidence type="ECO:0000313" key="2">
    <source>
        <dbReference type="EMBL" id="SES97940.1"/>
    </source>
</evidence>
<name>A0A1I0AVE1_9PROT</name>
<dbReference type="Pfam" id="PF13719">
    <property type="entry name" value="Zn_ribbon_5"/>
    <property type="match status" value="1"/>
</dbReference>
<evidence type="ECO:0000259" key="1">
    <source>
        <dbReference type="Pfam" id="PF13719"/>
    </source>
</evidence>
<reference evidence="3" key="1">
    <citation type="submission" date="2016-10" db="EMBL/GenBank/DDBJ databases">
        <authorList>
            <person name="Varghese N."/>
            <person name="Submissions S."/>
        </authorList>
    </citation>
    <scope>NUCLEOTIDE SEQUENCE [LARGE SCALE GENOMIC DNA]</scope>
    <source>
        <strain evidence="3">Nm71</strain>
    </source>
</reference>
<dbReference type="Proteomes" id="UP000199345">
    <property type="component" value="Unassembled WGS sequence"/>
</dbReference>
<dbReference type="EMBL" id="FOIA01000008">
    <property type="protein sequence ID" value="SES97940.1"/>
    <property type="molecule type" value="Genomic_DNA"/>
</dbReference>
<evidence type="ECO:0000313" key="3">
    <source>
        <dbReference type="Proteomes" id="UP000199345"/>
    </source>
</evidence>
<organism evidence="2 3">
    <name type="scientific">Nitrosomonas marina</name>
    <dbReference type="NCBI Taxonomy" id="917"/>
    <lineage>
        <taxon>Bacteria</taxon>
        <taxon>Pseudomonadati</taxon>
        <taxon>Pseudomonadota</taxon>
        <taxon>Betaproteobacteria</taxon>
        <taxon>Nitrosomonadales</taxon>
        <taxon>Nitrosomonadaceae</taxon>
        <taxon>Nitrosomonas</taxon>
    </lineage>
</organism>
<dbReference type="Pfam" id="PF11906">
    <property type="entry name" value="DUF3426"/>
    <property type="match status" value="1"/>
</dbReference>
<dbReference type="NCBIfam" id="TIGR02098">
    <property type="entry name" value="MJ0042_CXXC"/>
    <property type="match status" value="1"/>
</dbReference>
<dbReference type="AlphaFoldDB" id="A0A1I0AVE1"/>
<dbReference type="OrthoDB" id="5294582at2"/>
<keyword evidence="3" id="KW-1185">Reference proteome</keyword>
<sequence>MALVTLCPDCSTTYKIYPEQLQVKNGLVRCGKCQVVFNGFSTLITIDETEIEYLSARADTGSVLGESSEHQEIADNSAGLHNMTNEQLIQASTAHVFENKPETSVQQNKAAVAGVTSVSENCSENTDPDKPVSDFLSDAVSESSSRYWFWRAGNLVLFFLLIGQAVITYRADLATEFPQTRPYLEQFCKILSCSVPLPADIRLLSIVSSDLQVNDPENQPGVATLTAIIRNHAKRPQALPALKLLLTDVHDQLLASRIFTSADYLSPDMRKKISILPNHEITVQLYLDNSQIKPTGYRLQILYI</sequence>
<dbReference type="InterPro" id="IPR021834">
    <property type="entry name" value="DUF3426"/>
</dbReference>
<dbReference type="RefSeq" id="WP_090657381.1">
    <property type="nucleotide sequence ID" value="NZ_FOIA01000008.1"/>
</dbReference>
<protein>
    <submittedName>
        <fullName evidence="2">MJ0042 family finger-like domain-containing protein</fullName>
    </submittedName>
</protein>
<feature type="domain" description="Zinc finger/thioredoxin putative" evidence="1">
    <location>
        <begin position="3"/>
        <end position="38"/>
    </location>
</feature>